<feature type="compositionally biased region" description="Basic and acidic residues" evidence="1">
    <location>
        <begin position="71"/>
        <end position="95"/>
    </location>
</feature>
<feature type="compositionally biased region" description="Basic residues" evidence="1">
    <location>
        <begin position="206"/>
        <end position="224"/>
    </location>
</feature>
<dbReference type="OrthoDB" id="6483766at2759"/>
<dbReference type="VEuPathDB" id="VectorBase:HLOH_053609"/>
<dbReference type="EMBL" id="JABSTR010000006">
    <property type="protein sequence ID" value="KAH9373682.1"/>
    <property type="molecule type" value="Genomic_DNA"/>
</dbReference>
<feature type="compositionally biased region" description="Polar residues" evidence="1">
    <location>
        <begin position="385"/>
        <end position="400"/>
    </location>
</feature>
<feature type="region of interest" description="Disordered" evidence="1">
    <location>
        <begin position="71"/>
        <end position="400"/>
    </location>
</feature>
<organism evidence="2 3">
    <name type="scientific">Haemaphysalis longicornis</name>
    <name type="common">Bush tick</name>
    <dbReference type="NCBI Taxonomy" id="44386"/>
    <lineage>
        <taxon>Eukaryota</taxon>
        <taxon>Metazoa</taxon>
        <taxon>Ecdysozoa</taxon>
        <taxon>Arthropoda</taxon>
        <taxon>Chelicerata</taxon>
        <taxon>Arachnida</taxon>
        <taxon>Acari</taxon>
        <taxon>Parasitiformes</taxon>
        <taxon>Ixodida</taxon>
        <taxon>Ixodoidea</taxon>
        <taxon>Ixodidae</taxon>
        <taxon>Haemaphysalinae</taxon>
        <taxon>Haemaphysalis</taxon>
    </lineage>
</organism>
<feature type="compositionally biased region" description="Basic residues" evidence="1">
    <location>
        <begin position="275"/>
        <end position="291"/>
    </location>
</feature>
<reference evidence="2 3" key="1">
    <citation type="journal article" date="2020" name="Cell">
        <title>Large-Scale Comparative Analyses of Tick Genomes Elucidate Their Genetic Diversity and Vector Capacities.</title>
        <authorList>
            <consortium name="Tick Genome and Microbiome Consortium (TIGMIC)"/>
            <person name="Jia N."/>
            <person name="Wang J."/>
            <person name="Shi W."/>
            <person name="Du L."/>
            <person name="Sun Y."/>
            <person name="Zhan W."/>
            <person name="Jiang J.F."/>
            <person name="Wang Q."/>
            <person name="Zhang B."/>
            <person name="Ji P."/>
            <person name="Bell-Sakyi L."/>
            <person name="Cui X.M."/>
            <person name="Yuan T.T."/>
            <person name="Jiang B.G."/>
            <person name="Yang W.F."/>
            <person name="Lam T.T."/>
            <person name="Chang Q.C."/>
            <person name="Ding S.J."/>
            <person name="Wang X.J."/>
            <person name="Zhu J.G."/>
            <person name="Ruan X.D."/>
            <person name="Zhao L."/>
            <person name="Wei J.T."/>
            <person name="Ye R.Z."/>
            <person name="Que T.C."/>
            <person name="Du C.H."/>
            <person name="Zhou Y.H."/>
            <person name="Cheng J.X."/>
            <person name="Dai P.F."/>
            <person name="Guo W.B."/>
            <person name="Han X.H."/>
            <person name="Huang E.J."/>
            <person name="Li L.F."/>
            <person name="Wei W."/>
            <person name="Gao Y.C."/>
            <person name="Liu J.Z."/>
            <person name="Shao H.Z."/>
            <person name="Wang X."/>
            <person name="Wang C.C."/>
            <person name="Yang T.C."/>
            <person name="Huo Q.B."/>
            <person name="Li W."/>
            <person name="Chen H.Y."/>
            <person name="Chen S.E."/>
            <person name="Zhou L.G."/>
            <person name="Ni X.B."/>
            <person name="Tian J.H."/>
            <person name="Sheng Y."/>
            <person name="Liu T."/>
            <person name="Pan Y.S."/>
            <person name="Xia L.Y."/>
            <person name="Li J."/>
            <person name="Zhao F."/>
            <person name="Cao W.C."/>
        </authorList>
    </citation>
    <scope>NUCLEOTIDE SEQUENCE [LARGE SCALE GENOMIC DNA]</scope>
    <source>
        <strain evidence="2">HaeL-2018</strain>
    </source>
</reference>
<gene>
    <name evidence="2" type="ORF">HPB48_018673</name>
</gene>
<evidence type="ECO:0000313" key="3">
    <source>
        <dbReference type="Proteomes" id="UP000821853"/>
    </source>
</evidence>
<sequence length="660" mass="74091">MAKKSPPLPPNPKEGGYDYRLDVSQGELALKYNFYVKNGPLGDKGGERFWGAEIIKPSKKLSFERDIRVQEFQKDRSSSEVRKIVLSPDCKERAPDPPLDGPDSSRVLEYKPRQSHPRRKKKSRSIKRKKIKKKKSKKKKRNLSEAERIGNITGAASPPGQSTSAATVESTTAPPALGARKGPPPGQPVSDMAMNTDKTNGSPRLTTKRRGRSKKGQKRKKKRRSGSEHHGATSPPSPNGQAQADTAAAGSPSVSGADSTLPVAAGSWSPEIWTRKKKNKKGKRRKKRRHSLSPSPPTGEGKAEQSRQAQLQQYLLEQADERQRYQRAEEMEKAYEKEQKETLRKVRLEGQATKLEERQLSLQPEHDAKGETSPRLEEKPKANGMGQNAPQSSMSQREQNVLLQHDKKVENEPQIEKKSLADAFKQAQDSEAHLQHQLDEVQLEREELLKCIKENTDTYKQFETEHHQRGIETELQRPSEELRRIGGQWNQSRRLANRVLVRRKTVTTLCAPPKFQRARDAEIASLPSRNTSIGRTVILGDDNHVRHGGIGSGKYAVIQETSVAKAIYPQPERGLAKAPPIVTVLDTSGSQDANFRSGRFLFDTTLKTNRGKSLGAQKTPILEMPPEDVIHPIANGLENRIDTFHMNNREYNKNHRLKQI</sequence>
<feature type="compositionally biased region" description="Low complexity" evidence="1">
    <location>
        <begin position="162"/>
        <end position="176"/>
    </location>
</feature>
<protein>
    <submittedName>
        <fullName evidence="2">Uncharacterized protein</fullName>
    </submittedName>
</protein>
<dbReference type="Proteomes" id="UP000821853">
    <property type="component" value="Chromosome 4"/>
</dbReference>
<feature type="compositionally biased region" description="Low complexity" evidence="1">
    <location>
        <begin position="308"/>
        <end position="317"/>
    </location>
</feature>
<name>A0A9J6GE20_HAELO</name>
<evidence type="ECO:0000313" key="2">
    <source>
        <dbReference type="EMBL" id="KAH9373682.1"/>
    </source>
</evidence>
<dbReference type="AlphaFoldDB" id="A0A9J6GE20"/>
<proteinExistence type="predicted"/>
<accession>A0A9J6GE20</accession>
<feature type="compositionally biased region" description="Basic and acidic residues" evidence="1">
    <location>
        <begin position="319"/>
        <end position="381"/>
    </location>
</feature>
<comment type="caution">
    <text evidence="2">The sequence shown here is derived from an EMBL/GenBank/DDBJ whole genome shotgun (WGS) entry which is preliminary data.</text>
</comment>
<evidence type="ECO:0000256" key="1">
    <source>
        <dbReference type="SAM" id="MobiDB-lite"/>
    </source>
</evidence>
<feature type="compositionally biased region" description="Basic residues" evidence="1">
    <location>
        <begin position="113"/>
        <end position="141"/>
    </location>
</feature>
<feature type="compositionally biased region" description="Polar residues" evidence="1">
    <location>
        <begin position="196"/>
        <end position="205"/>
    </location>
</feature>
<keyword evidence="3" id="KW-1185">Reference proteome</keyword>